<dbReference type="CDD" id="cd11614">
    <property type="entry name" value="SAF_CpaB_FlgA_like"/>
    <property type="match status" value="1"/>
</dbReference>
<evidence type="ECO:0000313" key="3">
    <source>
        <dbReference type="Proteomes" id="UP000476064"/>
    </source>
</evidence>
<sequence length="242" mass="26128">MNRKRNALISVMAALLSGLLVYGIYMLQLRQVKFQETVDVVAPVRFVAAGERLTNELLGVKQIAKASYSDEMLLAADGLEGMEVVVPLGANEPLLRWKVDKFRLLPSKSQSTFGIPRDYVLSVSNGIRAGDKVMVYASGDTVASERLFDEAVTVASVKTAGNMEIDDAKNSSLMSMASGDKEAMYASRRDAIGMIDYINLNLTEAQWLQLDALCKGGKSKVVIAYSPESLDVGSAVPAGEVP</sequence>
<dbReference type="Proteomes" id="UP000476064">
    <property type="component" value="Chromosome"/>
</dbReference>
<name>A0A6C0G280_9BACL</name>
<keyword evidence="2" id="KW-0969">Cilium</keyword>
<keyword evidence="3" id="KW-1185">Reference proteome</keyword>
<protein>
    <submittedName>
        <fullName evidence="2">Flagellar biosynthesis protein FlgA</fullName>
    </submittedName>
</protein>
<evidence type="ECO:0000256" key="1">
    <source>
        <dbReference type="SAM" id="Phobius"/>
    </source>
</evidence>
<dbReference type="RefSeq" id="WP_162359348.1">
    <property type="nucleotide sequence ID" value="NZ_CP048209.1"/>
</dbReference>
<keyword evidence="2" id="KW-0966">Cell projection</keyword>
<proteinExistence type="predicted"/>
<reference evidence="2 3" key="1">
    <citation type="submission" date="2020-01" db="EMBL/GenBank/DDBJ databases">
        <title>Paenibacillus sp. nov., isolated from tomato rhizosphere.</title>
        <authorList>
            <person name="Weon H.-Y."/>
            <person name="Lee S.A."/>
        </authorList>
    </citation>
    <scope>NUCLEOTIDE SEQUENCE [LARGE SCALE GENOMIC DNA]</scope>
    <source>
        <strain evidence="2 3">12200R-189</strain>
    </source>
</reference>
<dbReference type="KEGG" id="plyc:GXP70_25135"/>
<accession>A0A6C0G280</accession>
<keyword evidence="1" id="KW-1133">Transmembrane helix</keyword>
<gene>
    <name evidence="2" type="ORF">GXP70_25135</name>
</gene>
<evidence type="ECO:0000313" key="2">
    <source>
        <dbReference type="EMBL" id="QHT62917.1"/>
    </source>
</evidence>
<feature type="transmembrane region" description="Helical" evidence="1">
    <location>
        <begin position="7"/>
        <end position="27"/>
    </location>
</feature>
<keyword evidence="1" id="KW-0812">Transmembrane</keyword>
<dbReference type="EMBL" id="CP048209">
    <property type="protein sequence ID" value="QHT62917.1"/>
    <property type="molecule type" value="Genomic_DNA"/>
</dbReference>
<keyword evidence="2" id="KW-0282">Flagellum</keyword>
<dbReference type="AlphaFoldDB" id="A0A6C0G280"/>
<organism evidence="2 3">
    <name type="scientific">Paenibacillus lycopersici</name>
    <dbReference type="NCBI Taxonomy" id="2704462"/>
    <lineage>
        <taxon>Bacteria</taxon>
        <taxon>Bacillati</taxon>
        <taxon>Bacillota</taxon>
        <taxon>Bacilli</taxon>
        <taxon>Bacillales</taxon>
        <taxon>Paenibacillaceae</taxon>
        <taxon>Paenibacillus</taxon>
    </lineage>
</organism>
<keyword evidence="1" id="KW-0472">Membrane</keyword>